<protein>
    <submittedName>
        <fullName evidence="2">Uncharacterized protein</fullName>
    </submittedName>
</protein>
<evidence type="ECO:0000313" key="3">
    <source>
        <dbReference type="Proteomes" id="UP001500842"/>
    </source>
</evidence>
<keyword evidence="3" id="KW-1185">Reference proteome</keyword>
<sequence>MRWLPASSPQFVRVERVSGAMFSGSKLPSRTSRHAADLRLRANPTQPPDPQVNRDRPPARSARTTPAGRCFFRGGVRPGLSPASQKVAVVNQWSIWLITDNHSGDDEKR</sequence>
<gene>
    <name evidence="2" type="ORF">GCM10009788_47830</name>
</gene>
<evidence type="ECO:0000313" key="2">
    <source>
        <dbReference type="EMBL" id="GAA1539497.1"/>
    </source>
</evidence>
<feature type="region of interest" description="Disordered" evidence="1">
    <location>
        <begin position="22"/>
        <end position="70"/>
    </location>
</feature>
<name>A0ABN2BFW1_9ACTN</name>
<dbReference type="EMBL" id="BAAAOR010000037">
    <property type="protein sequence ID" value="GAA1539497.1"/>
    <property type="molecule type" value="Genomic_DNA"/>
</dbReference>
<accession>A0ABN2BFW1</accession>
<organism evidence="2 3">
    <name type="scientific">Nocardioides humi</name>
    <dbReference type="NCBI Taxonomy" id="449461"/>
    <lineage>
        <taxon>Bacteria</taxon>
        <taxon>Bacillati</taxon>
        <taxon>Actinomycetota</taxon>
        <taxon>Actinomycetes</taxon>
        <taxon>Propionibacteriales</taxon>
        <taxon>Nocardioidaceae</taxon>
        <taxon>Nocardioides</taxon>
    </lineage>
</organism>
<comment type="caution">
    <text evidence="2">The sequence shown here is derived from an EMBL/GenBank/DDBJ whole genome shotgun (WGS) entry which is preliminary data.</text>
</comment>
<evidence type="ECO:0000256" key="1">
    <source>
        <dbReference type="SAM" id="MobiDB-lite"/>
    </source>
</evidence>
<proteinExistence type="predicted"/>
<dbReference type="Proteomes" id="UP001500842">
    <property type="component" value="Unassembled WGS sequence"/>
</dbReference>
<reference evidence="2 3" key="1">
    <citation type="journal article" date="2019" name="Int. J. Syst. Evol. Microbiol.">
        <title>The Global Catalogue of Microorganisms (GCM) 10K type strain sequencing project: providing services to taxonomists for standard genome sequencing and annotation.</title>
        <authorList>
            <consortium name="The Broad Institute Genomics Platform"/>
            <consortium name="The Broad Institute Genome Sequencing Center for Infectious Disease"/>
            <person name="Wu L."/>
            <person name="Ma J."/>
        </authorList>
    </citation>
    <scope>NUCLEOTIDE SEQUENCE [LARGE SCALE GENOMIC DNA]</scope>
    <source>
        <strain evidence="2 3">JCM 14942</strain>
    </source>
</reference>